<name>A0ABS7ZPY4_9GAMM</name>
<sequence length="219" mass="25429">MSTKDRILDASLQLFNEQGERKVTTNHIAAHLGISPGNLYYHFKNKQGIIFALFERYEARVLNILQVPTDRALQPLDKLNYLQGVFNGLWDYRFMHRDMEHLLLADAELHARYRDFFRLCLQRVEAIFTGLEKAGIIAASEEDIAGLALNTWIVVTSWFSFLRCNLLNDEADAISPELLQGGIYQVFALERPYLTAEYQDVMNELQRRYMPRPAWLASR</sequence>
<dbReference type="InterPro" id="IPR001647">
    <property type="entry name" value="HTH_TetR"/>
</dbReference>
<dbReference type="PRINTS" id="PR00455">
    <property type="entry name" value="HTHTETR"/>
</dbReference>
<dbReference type="PANTHER" id="PTHR43479">
    <property type="entry name" value="ACREF/ENVCD OPERON REPRESSOR-RELATED"/>
    <property type="match status" value="1"/>
</dbReference>
<evidence type="ECO:0000259" key="3">
    <source>
        <dbReference type="PROSITE" id="PS50977"/>
    </source>
</evidence>
<evidence type="ECO:0000313" key="5">
    <source>
        <dbReference type="Proteomes" id="UP000714380"/>
    </source>
</evidence>
<organism evidence="4 5">
    <name type="scientific">Thalassolituus marinus</name>
    <dbReference type="NCBI Taxonomy" id="671053"/>
    <lineage>
        <taxon>Bacteria</taxon>
        <taxon>Pseudomonadati</taxon>
        <taxon>Pseudomonadota</taxon>
        <taxon>Gammaproteobacteria</taxon>
        <taxon>Oceanospirillales</taxon>
        <taxon>Oceanospirillaceae</taxon>
        <taxon>Thalassolituus</taxon>
    </lineage>
</organism>
<dbReference type="RefSeq" id="WP_225671407.1">
    <property type="nucleotide sequence ID" value="NZ_JAEDAH010000009.1"/>
</dbReference>
<accession>A0ABS7ZPY4</accession>
<feature type="domain" description="HTH tetR-type" evidence="3">
    <location>
        <begin position="1"/>
        <end position="61"/>
    </location>
</feature>
<evidence type="ECO:0000256" key="1">
    <source>
        <dbReference type="ARBA" id="ARBA00023125"/>
    </source>
</evidence>
<comment type="caution">
    <text evidence="4">The sequence shown here is derived from an EMBL/GenBank/DDBJ whole genome shotgun (WGS) entry which is preliminary data.</text>
</comment>
<proteinExistence type="predicted"/>
<dbReference type="Gene3D" id="1.10.357.10">
    <property type="entry name" value="Tetracycline Repressor, domain 2"/>
    <property type="match status" value="1"/>
</dbReference>
<dbReference type="Pfam" id="PF13972">
    <property type="entry name" value="TetR"/>
    <property type="match status" value="1"/>
</dbReference>
<evidence type="ECO:0000313" key="4">
    <source>
        <dbReference type="EMBL" id="MCA6062420.1"/>
    </source>
</evidence>
<gene>
    <name evidence="4" type="ORF">I9W95_02250</name>
</gene>
<keyword evidence="5" id="KW-1185">Reference proteome</keyword>
<dbReference type="InterPro" id="IPR025722">
    <property type="entry name" value="TetR"/>
</dbReference>
<dbReference type="SUPFAM" id="SSF46689">
    <property type="entry name" value="Homeodomain-like"/>
    <property type="match status" value="1"/>
</dbReference>
<dbReference type="EMBL" id="JAEDAH010000009">
    <property type="protein sequence ID" value="MCA6062420.1"/>
    <property type="molecule type" value="Genomic_DNA"/>
</dbReference>
<keyword evidence="1 2" id="KW-0238">DNA-binding</keyword>
<dbReference type="Proteomes" id="UP000714380">
    <property type="component" value="Unassembled WGS sequence"/>
</dbReference>
<dbReference type="PROSITE" id="PS50977">
    <property type="entry name" value="HTH_TETR_2"/>
    <property type="match status" value="1"/>
</dbReference>
<dbReference type="InterPro" id="IPR009057">
    <property type="entry name" value="Homeodomain-like_sf"/>
</dbReference>
<protein>
    <submittedName>
        <fullName evidence="4">TetR/AcrR family transcriptional regulator</fullName>
    </submittedName>
</protein>
<feature type="DNA-binding region" description="H-T-H motif" evidence="2">
    <location>
        <begin position="24"/>
        <end position="43"/>
    </location>
</feature>
<dbReference type="Pfam" id="PF00440">
    <property type="entry name" value="TetR_N"/>
    <property type="match status" value="1"/>
</dbReference>
<dbReference type="PANTHER" id="PTHR43479:SF12">
    <property type="entry name" value="TRANSCRIPTIONAL REGULATORY PROTEIN"/>
    <property type="match status" value="1"/>
</dbReference>
<evidence type="ECO:0000256" key="2">
    <source>
        <dbReference type="PROSITE-ProRule" id="PRU00335"/>
    </source>
</evidence>
<dbReference type="InterPro" id="IPR050624">
    <property type="entry name" value="HTH-type_Tx_Regulator"/>
</dbReference>
<reference evidence="4 5" key="1">
    <citation type="submission" date="2020-12" db="EMBL/GenBank/DDBJ databases">
        <title>Novel Thalassolituus-related marine hydrocarbonoclastic bacteria mediated algae-derived hydrocarbons mineralization in twilight zone of the northern South China Sea.</title>
        <authorList>
            <person name="Dong C."/>
        </authorList>
    </citation>
    <scope>NUCLEOTIDE SEQUENCE [LARGE SCALE GENOMIC DNA]</scope>
    <source>
        <strain evidence="4 5">IMCC1826</strain>
    </source>
</reference>